<evidence type="ECO:0000313" key="1">
    <source>
        <dbReference type="EMBL" id="AKH46468.1"/>
    </source>
</evidence>
<accession>A0A0F7L4P4</accession>
<protein>
    <submittedName>
        <fullName evidence="1">Uncharacterized protein</fullName>
    </submittedName>
</protein>
<reference evidence="1" key="2">
    <citation type="submission" date="2015-03" db="EMBL/GenBank/DDBJ databases">
        <authorList>
            <person name="Chow C.-E.T."/>
            <person name="Winget D.M."/>
            <person name="White R.A.III."/>
            <person name="Hallam S.J."/>
            <person name="Suttle C.A."/>
        </authorList>
    </citation>
    <scope>NUCLEOTIDE SEQUENCE</scope>
    <source>
        <strain evidence="1">Anoxic3_8</strain>
    </source>
</reference>
<name>A0A0F7L4P4_9VIRU</name>
<sequence>MKWHELEKHGLFTTMKIEDAIQYVDGLVPGAGEHGMEVLTAAYVMYNSVINHYETNMVCTRKENKR</sequence>
<organism evidence="1">
    <name type="scientific">uncultured marine virus</name>
    <dbReference type="NCBI Taxonomy" id="186617"/>
    <lineage>
        <taxon>Viruses</taxon>
        <taxon>environmental samples</taxon>
    </lineage>
</organism>
<dbReference type="EMBL" id="KR029583">
    <property type="protein sequence ID" value="AKH46468.1"/>
    <property type="molecule type" value="Genomic_DNA"/>
</dbReference>
<reference evidence="1" key="1">
    <citation type="journal article" date="2015" name="Front. Microbiol.">
        <title>Combining genomic sequencing methods to explore viral diversity and reveal potential virus-host interactions.</title>
        <authorList>
            <person name="Chow C.E."/>
            <person name="Winget D.M."/>
            <person name="White R.A.III."/>
            <person name="Hallam S.J."/>
            <person name="Suttle C.A."/>
        </authorList>
    </citation>
    <scope>NUCLEOTIDE SEQUENCE</scope>
    <source>
        <strain evidence="1">Anoxic3_8</strain>
    </source>
</reference>
<proteinExistence type="predicted"/>